<dbReference type="PANTHER" id="PTHR30400:SF0">
    <property type="entry name" value="BIOSYNTHETIC PEPTIDOGLYCAN TRANSGLYCOSYLASE"/>
    <property type="match status" value="1"/>
</dbReference>
<dbReference type="Pfam" id="PF00912">
    <property type="entry name" value="Transgly"/>
    <property type="match status" value="1"/>
</dbReference>
<keyword evidence="1 11" id="KW-1003">Cell membrane</keyword>
<evidence type="ECO:0000256" key="10">
    <source>
        <dbReference type="ARBA" id="ARBA00023316"/>
    </source>
</evidence>
<evidence type="ECO:0000256" key="2">
    <source>
        <dbReference type="ARBA" id="ARBA00022519"/>
    </source>
</evidence>
<evidence type="ECO:0000256" key="12">
    <source>
        <dbReference type="SAM" id="MobiDB-lite"/>
    </source>
</evidence>
<keyword evidence="7 11" id="KW-0573">Peptidoglycan synthesis</keyword>
<organism evidence="14 15">
    <name type="scientific">Alkalidesulfovibrio alkalitolerans DSM 16529</name>
    <dbReference type="NCBI Taxonomy" id="1121439"/>
    <lineage>
        <taxon>Bacteria</taxon>
        <taxon>Pseudomonadati</taxon>
        <taxon>Thermodesulfobacteriota</taxon>
        <taxon>Desulfovibrionia</taxon>
        <taxon>Desulfovibrionales</taxon>
        <taxon>Desulfovibrionaceae</taxon>
        <taxon>Alkalidesulfovibrio</taxon>
    </lineage>
</organism>
<protein>
    <recommendedName>
        <fullName evidence="11">Biosynthetic peptidoglycan transglycosylase</fullName>
        <ecNumber evidence="11">2.4.99.28</ecNumber>
    </recommendedName>
    <alternativeName>
        <fullName evidence="11">Glycan polymerase</fullName>
    </alternativeName>
    <alternativeName>
        <fullName evidence="11">Peptidoglycan glycosyltransferase MtgA</fullName>
        <shortName evidence="11">PGT</shortName>
    </alternativeName>
</protein>
<evidence type="ECO:0000256" key="4">
    <source>
        <dbReference type="ARBA" id="ARBA00022679"/>
    </source>
</evidence>
<dbReference type="InterPro" id="IPR001264">
    <property type="entry name" value="Glyco_trans_51"/>
</dbReference>
<evidence type="ECO:0000256" key="6">
    <source>
        <dbReference type="ARBA" id="ARBA00022960"/>
    </source>
</evidence>
<comment type="catalytic activity">
    <reaction evidence="11">
        <text>[GlcNAc-(1-&gt;4)-Mur2Ac(oyl-L-Ala-gamma-D-Glu-L-Lys-D-Ala-D-Ala)](n)-di-trans,octa-cis-undecaprenyl diphosphate + beta-D-GlcNAc-(1-&gt;4)-Mur2Ac(oyl-L-Ala-gamma-D-Glu-L-Lys-D-Ala-D-Ala)-di-trans,octa-cis-undecaprenyl diphosphate = [GlcNAc-(1-&gt;4)-Mur2Ac(oyl-L-Ala-gamma-D-Glu-L-Lys-D-Ala-D-Ala)](n+1)-di-trans,octa-cis-undecaprenyl diphosphate + di-trans,octa-cis-undecaprenyl diphosphate + H(+)</text>
        <dbReference type="Rhea" id="RHEA:23708"/>
        <dbReference type="Rhea" id="RHEA-COMP:9602"/>
        <dbReference type="Rhea" id="RHEA-COMP:9603"/>
        <dbReference type="ChEBI" id="CHEBI:15378"/>
        <dbReference type="ChEBI" id="CHEBI:58405"/>
        <dbReference type="ChEBI" id="CHEBI:60033"/>
        <dbReference type="ChEBI" id="CHEBI:78435"/>
        <dbReference type="EC" id="2.4.99.28"/>
    </reaction>
</comment>
<dbReference type="GO" id="GO:0009274">
    <property type="term" value="C:peptidoglycan-based cell wall"/>
    <property type="evidence" value="ECO:0007669"/>
    <property type="project" value="InterPro"/>
</dbReference>
<evidence type="ECO:0000256" key="9">
    <source>
        <dbReference type="ARBA" id="ARBA00023136"/>
    </source>
</evidence>
<comment type="function">
    <text evidence="11">Peptidoglycan polymerase that catalyzes glycan chain elongation from lipid-linked precursors.</text>
</comment>
<dbReference type="PANTHER" id="PTHR30400">
    <property type="entry name" value="MONOFUNCTIONAL BIOSYNTHETIC PEPTIDOGLYCAN TRANSGLYCOSYLASE"/>
    <property type="match status" value="1"/>
</dbReference>
<sequence>MARVQKRISPPRPRPRGRTRRASLPSRLARGLWIALGLLALFAAGDVGRYVVWPDVAALSEEKPDKTAFMRWREAQWEEASRDKTIQWTWTPLARIPTHVVLAVTIAEDDKFWHHDGFDFPAMEQALRRNIEAGRVAAGGSTITQQLAKNLYLSPSKSPLRKAKEAILAYRLERTLHKQRILELYLNVAEWGDGVFGIEAAARHHYKVSASALTPNQAAHLAAVLPNPLKWSPTKPSPGVAARARLYLSRMQRRL</sequence>
<dbReference type="Gene3D" id="1.10.3810.10">
    <property type="entry name" value="Biosynthetic peptidoglycan transglycosylase-like"/>
    <property type="match status" value="1"/>
</dbReference>
<dbReference type="InterPro" id="IPR023346">
    <property type="entry name" value="Lysozyme-like_dom_sf"/>
</dbReference>
<feature type="region of interest" description="Disordered" evidence="12">
    <location>
        <begin position="1"/>
        <end position="22"/>
    </location>
</feature>
<dbReference type="OrthoDB" id="9766909at2"/>
<dbReference type="GO" id="GO:0071555">
    <property type="term" value="P:cell wall organization"/>
    <property type="evidence" value="ECO:0007669"/>
    <property type="project" value="UniProtKB-KW"/>
</dbReference>
<dbReference type="EMBL" id="ATHI01000004">
    <property type="protein sequence ID" value="EPR35467.1"/>
    <property type="molecule type" value="Genomic_DNA"/>
</dbReference>
<dbReference type="InterPro" id="IPR011812">
    <property type="entry name" value="Pep_trsgly"/>
</dbReference>
<dbReference type="GO" id="GO:0005886">
    <property type="term" value="C:plasma membrane"/>
    <property type="evidence" value="ECO:0007669"/>
    <property type="project" value="UniProtKB-SubCell"/>
</dbReference>
<keyword evidence="3 11" id="KW-0328">Glycosyltransferase</keyword>
<dbReference type="GO" id="GO:0008955">
    <property type="term" value="F:peptidoglycan glycosyltransferase activity"/>
    <property type="evidence" value="ECO:0007669"/>
    <property type="project" value="UniProtKB-UniRule"/>
</dbReference>
<keyword evidence="10 11" id="KW-0961">Cell wall biogenesis/degradation</keyword>
<evidence type="ECO:0000256" key="8">
    <source>
        <dbReference type="ARBA" id="ARBA00022989"/>
    </source>
</evidence>
<dbReference type="Proteomes" id="UP000014975">
    <property type="component" value="Unassembled WGS sequence"/>
</dbReference>
<evidence type="ECO:0000256" key="3">
    <source>
        <dbReference type="ARBA" id="ARBA00022676"/>
    </source>
</evidence>
<keyword evidence="9 11" id="KW-0472">Membrane</keyword>
<keyword evidence="8 11" id="KW-1133">Transmembrane helix</keyword>
<dbReference type="GO" id="GO:0009252">
    <property type="term" value="P:peptidoglycan biosynthetic process"/>
    <property type="evidence" value="ECO:0007669"/>
    <property type="project" value="UniProtKB-UniRule"/>
</dbReference>
<comment type="subcellular location">
    <subcellularLocation>
        <location evidence="11">Cell membrane</location>
        <topology evidence="11">Single-pass membrane protein</topology>
    </subcellularLocation>
</comment>
<dbReference type="PATRIC" id="fig|1121439.3.peg.556"/>
<reference evidence="14 15" key="1">
    <citation type="journal article" date="2013" name="Genome Announc.">
        <title>Draft genome sequences for three mercury-methylating, sulfate-reducing bacteria.</title>
        <authorList>
            <person name="Brown S.D."/>
            <person name="Hurt R.A.Jr."/>
            <person name="Gilmour C.C."/>
            <person name="Elias D.A."/>
        </authorList>
    </citation>
    <scope>NUCLEOTIDE SEQUENCE [LARGE SCALE GENOMIC DNA]</scope>
    <source>
        <strain evidence="14 15">DSM 16529</strain>
    </source>
</reference>
<proteinExistence type="inferred from homology"/>
<evidence type="ECO:0000256" key="7">
    <source>
        <dbReference type="ARBA" id="ARBA00022984"/>
    </source>
</evidence>
<keyword evidence="5 11" id="KW-0812">Transmembrane</keyword>
<dbReference type="GO" id="GO:0016763">
    <property type="term" value="F:pentosyltransferase activity"/>
    <property type="evidence" value="ECO:0007669"/>
    <property type="project" value="InterPro"/>
</dbReference>
<dbReference type="STRING" id="1121439.dsat_2168"/>
<dbReference type="InterPro" id="IPR036950">
    <property type="entry name" value="PBP_transglycosylase"/>
</dbReference>
<feature type="domain" description="Glycosyl transferase family 51" evidence="13">
    <location>
        <begin position="86"/>
        <end position="252"/>
    </location>
</feature>
<keyword evidence="15" id="KW-1185">Reference proteome</keyword>
<evidence type="ECO:0000256" key="11">
    <source>
        <dbReference type="HAMAP-Rule" id="MF_00766"/>
    </source>
</evidence>
<dbReference type="NCBIfam" id="TIGR02070">
    <property type="entry name" value="mono_pep_trsgly"/>
    <property type="match status" value="1"/>
</dbReference>
<accession>S7TE31</accession>
<name>S7TE31_9BACT</name>
<evidence type="ECO:0000259" key="13">
    <source>
        <dbReference type="Pfam" id="PF00912"/>
    </source>
</evidence>
<dbReference type="EC" id="2.4.99.28" evidence="11"/>
<keyword evidence="2" id="KW-0997">Cell inner membrane</keyword>
<comment type="pathway">
    <text evidence="11">Cell wall biogenesis; peptidoglycan biosynthesis.</text>
</comment>
<evidence type="ECO:0000313" key="14">
    <source>
        <dbReference type="EMBL" id="EPR35467.1"/>
    </source>
</evidence>
<evidence type="ECO:0000256" key="5">
    <source>
        <dbReference type="ARBA" id="ARBA00022692"/>
    </source>
</evidence>
<comment type="caution">
    <text evidence="14">The sequence shown here is derived from an EMBL/GenBank/DDBJ whole genome shotgun (WGS) entry which is preliminary data.</text>
</comment>
<comment type="similarity">
    <text evidence="11">Belongs to the glycosyltransferase 51 family.</text>
</comment>
<evidence type="ECO:0000256" key="1">
    <source>
        <dbReference type="ARBA" id="ARBA00022475"/>
    </source>
</evidence>
<gene>
    <name evidence="11" type="primary">mtgA</name>
    <name evidence="14" type="ORF">dsat_2168</name>
</gene>
<dbReference type="AlphaFoldDB" id="S7TE31"/>
<keyword evidence="4 11" id="KW-0808">Transferase</keyword>
<dbReference type="eggNOG" id="COG0744">
    <property type="taxonomic scope" value="Bacteria"/>
</dbReference>
<evidence type="ECO:0000313" key="15">
    <source>
        <dbReference type="Proteomes" id="UP000014975"/>
    </source>
</evidence>
<dbReference type="HAMAP" id="MF_00766">
    <property type="entry name" value="PGT_MtgA"/>
    <property type="match status" value="1"/>
</dbReference>
<dbReference type="GO" id="GO:0008360">
    <property type="term" value="P:regulation of cell shape"/>
    <property type="evidence" value="ECO:0007669"/>
    <property type="project" value="UniProtKB-KW"/>
</dbReference>
<dbReference type="SUPFAM" id="SSF53955">
    <property type="entry name" value="Lysozyme-like"/>
    <property type="match status" value="1"/>
</dbReference>
<keyword evidence="6 11" id="KW-0133">Cell shape</keyword>
<dbReference type="UniPathway" id="UPA00219"/>